<proteinExistence type="inferred from homology"/>
<comment type="similarity">
    <text evidence="1">Belongs to the STXBP/unc-18/SEC1 family.</text>
</comment>
<evidence type="ECO:0000256" key="1">
    <source>
        <dbReference type="ARBA" id="ARBA00009884"/>
    </source>
</evidence>
<dbReference type="GO" id="GO:0016192">
    <property type="term" value="P:vesicle-mediated transport"/>
    <property type="evidence" value="ECO:0007669"/>
    <property type="project" value="InterPro"/>
</dbReference>
<dbReference type="Pfam" id="PF00995">
    <property type="entry name" value="Sec1"/>
    <property type="match status" value="1"/>
</dbReference>
<dbReference type="InterPro" id="IPR043127">
    <property type="entry name" value="Sec-1-like_dom3a"/>
</dbReference>
<accession>A0A914Q2X3</accession>
<evidence type="ECO:0000313" key="3">
    <source>
        <dbReference type="WBParaSite" id="PDA_v2.g256.t1"/>
    </source>
</evidence>
<dbReference type="Gene3D" id="3.90.830.10">
    <property type="entry name" value="Syntaxin Binding Protein 1, Chain A, domain 2"/>
    <property type="match status" value="1"/>
</dbReference>
<dbReference type="InterPro" id="IPR001619">
    <property type="entry name" value="Sec1-like"/>
</dbReference>
<evidence type="ECO:0000313" key="2">
    <source>
        <dbReference type="Proteomes" id="UP000887578"/>
    </source>
</evidence>
<dbReference type="SUPFAM" id="SSF56815">
    <property type="entry name" value="Sec1/munc18-like (SM) proteins"/>
    <property type="match status" value="2"/>
</dbReference>
<dbReference type="PANTHER" id="PTHR11679">
    <property type="entry name" value="VESICLE PROTEIN SORTING-ASSOCIATED"/>
    <property type="match status" value="1"/>
</dbReference>
<dbReference type="InterPro" id="IPR036045">
    <property type="entry name" value="Sec1-like_sf"/>
</dbReference>
<dbReference type="InterPro" id="IPR027482">
    <property type="entry name" value="Sec1-like_dom2"/>
</dbReference>
<dbReference type="PIRSF" id="PIRSF005715">
    <property type="entry name" value="VPS45_Sec1"/>
    <property type="match status" value="1"/>
</dbReference>
<dbReference type="Proteomes" id="UP000887578">
    <property type="component" value="Unplaced"/>
</dbReference>
<dbReference type="InterPro" id="IPR043154">
    <property type="entry name" value="Sec-1-like_dom1"/>
</dbReference>
<dbReference type="Gene3D" id="3.40.50.1910">
    <property type="match status" value="1"/>
</dbReference>
<organism evidence="2 3">
    <name type="scientific">Panagrolaimus davidi</name>
    <dbReference type="NCBI Taxonomy" id="227884"/>
    <lineage>
        <taxon>Eukaryota</taxon>
        <taxon>Metazoa</taxon>
        <taxon>Ecdysozoa</taxon>
        <taxon>Nematoda</taxon>
        <taxon>Chromadorea</taxon>
        <taxon>Rhabditida</taxon>
        <taxon>Tylenchina</taxon>
        <taxon>Panagrolaimomorpha</taxon>
        <taxon>Panagrolaimoidea</taxon>
        <taxon>Panagrolaimidae</taxon>
        <taxon>Panagrolaimus</taxon>
    </lineage>
</organism>
<name>A0A914Q2X3_9BILA</name>
<keyword evidence="2" id="KW-1185">Reference proteome</keyword>
<dbReference type="AlphaFoldDB" id="A0A914Q2X3"/>
<dbReference type="Gene3D" id="1.25.40.60">
    <property type="match status" value="1"/>
</dbReference>
<reference evidence="3" key="1">
    <citation type="submission" date="2022-11" db="UniProtKB">
        <authorList>
            <consortium name="WormBaseParasite"/>
        </authorList>
    </citation>
    <scope>IDENTIFICATION</scope>
</reference>
<protein>
    <submittedName>
        <fullName evidence="3">Sec1 family domain-containing protein 1</fullName>
    </submittedName>
</protein>
<dbReference type="WBParaSite" id="PDA_v2.g256.t1">
    <property type="protein sequence ID" value="PDA_v2.g256.t1"/>
    <property type="gene ID" value="PDA_v2.g256"/>
</dbReference>
<sequence length="653" mass="74348">MQKTAEKIDNVRTRQIAALKQILNLNQPVSSSLAIEPVWKVLILDKYSQDIISPLITVKMLRDNGVTLHFLINSQRETLPDVPAVYFISPTEENVQYLCEDLKKSLYDQFYVNMVYPISRPQLESIASAAVHSGTMNQLQRLTDQYLSLPLLNSQRETLPDVPAVYFISPTEENVQYLCEDLKKSLYDQFYVNMVYPISRPQLESIASAAVHSGTMNQLQRLTDQYLSFIALEDDLFMLRRYSTGSPFTFKAINDHTISEEDMEKLVDGIASGLFAVCATMGVVPIIKCPKDNAAEQVAIRLDQKIRDNLRDARNNLFTQEHIRGGQFNMHRPVLVIADRNIDLATMLHHTWTYQALIHDILDMDLNRVRMTDSNGKKKEYDMDQTDQLWKTYKGSPFPVVAEAIQNDLEEVKTNEKSIKDLKTSMGFDNDTDEAVIIYSDTTSKISSAVGTLPELLRRKGFVELHTNVATTILSHIKQRKLDVLFENEEKILNGQTDVKIMDLLNNSIENEDVLRISLIHFLCSPNLSSAEKEELRNFLAQKEIDGAALRYIERLRSFSSMSRMSELHYGAGTKNESMFSNVLKNTSKLFMEGVKNLVPKKHNLPLTKLVDQMIDTRPSGVNMAGIPISSSTPNEDDFRYFDPKLLHSSNKE</sequence>
<dbReference type="Gene3D" id="3.40.50.2060">
    <property type="match status" value="2"/>
</dbReference>